<gene>
    <name evidence="1" type="ORF">DI549_10725</name>
</gene>
<evidence type="ECO:0000313" key="1">
    <source>
        <dbReference type="EMBL" id="PZQ82647.1"/>
    </source>
</evidence>
<dbReference type="EMBL" id="QFQD01000030">
    <property type="protein sequence ID" value="PZQ82647.1"/>
    <property type="molecule type" value="Genomic_DNA"/>
</dbReference>
<comment type="caution">
    <text evidence="1">The sequence shown here is derived from an EMBL/GenBank/DDBJ whole genome shotgun (WGS) entry which is preliminary data.</text>
</comment>
<evidence type="ECO:0000313" key="2">
    <source>
        <dbReference type="Proteomes" id="UP000248887"/>
    </source>
</evidence>
<sequence>MLPINIIGAITGALSGALGGAPSGKVDLGRVVERVTDSVARRPDVALRPADAPAVAEAIRAAMPAPQAMEPLWPQLLRYAISWAGLWVAKNGYATASDVELIAGALLTIAPPAWRIATTRYARWRASRAAKA</sequence>
<name>A0A2W5SII5_ANCNO</name>
<reference evidence="1 2" key="1">
    <citation type="submission" date="2017-08" db="EMBL/GenBank/DDBJ databases">
        <title>Infants hospitalized years apart are colonized by the same room-sourced microbial strains.</title>
        <authorList>
            <person name="Brooks B."/>
            <person name="Olm M.R."/>
            <person name="Firek B.A."/>
            <person name="Baker R."/>
            <person name="Thomas B.C."/>
            <person name="Morowitz M.J."/>
            <person name="Banfield J.F."/>
        </authorList>
    </citation>
    <scope>NUCLEOTIDE SEQUENCE [LARGE SCALE GENOMIC DNA]</scope>
    <source>
        <strain evidence="1">S2_005_001_R2_27</strain>
    </source>
</reference>
<dbReference type="InterPro" id="IPR058159">
    <property type="entry name" value="Phage_holin_10"/>
</dbReference>
<organism evidence="1 2">
    <name type="scientific">Ancylobacter novellus</name>
    <name type="common">Thiobacillus novellus</name>
    <dbReference type="NCBI Taxonomy" id="921"/>
    <lineage>
        <taxon>Bacteria</taxon>
        <taxon>Pseudomonadati</taxon>
        <taxon>Pseudomonadota</taxon>
        <taxon>Alphaproteobacteria</taxon>
        <taxon>Hyphomicrobiales</taxon>
        <taxon>Xanthobacteraceae</taxon>
        <taxon>Ancylobacter</taxon>
    </lineage>
</organism>
<proteinExistence type="predicted"/>
<dbReference type="Proteomes" id="UP000248887">
    <property type="component" value="Unassembled WGS sequence"/>
</dbReference>
<accession>A0A2W5SII5</accession>
<dbReference type="AlphaFoldDB" id="A0A2W5SII5"/>
<dbReference type="Pfam" id="PF23987">
    <property type="entry name" value="Phage_holin_10"/>
    <property type="match status" value="1"/>
</dbReference>
<protein>
    <submittedName>
        <fullName evidence="1">Uncharacterized protein</fullName>
    </submittedName>
</protein>